<feature type="domain" description="HTH tetR-type" evidence="5">
    <location>
        <begin position="12"/>
        <end position="72"/>
    </location>
</feature>
<protein>
    <submittedName>
        <fullName evidence="6">TetR family transcriptional regulator</fullName>
    </submittedName>
</protein>
<dbReference type="Pfam" id="PF16859">
    <property type="entry name" value="TetR_C_11"/>
    <property type="match status" value="1"/>
</dbReference>
<dbReference type="Gene3D" id="1.10.10.60">
    <property type="entry name" value="Homeodomain-like"/>
    <property type="match status" value="1"/>
</dbReference>
<evidence type="ECO:0000313" key="7">
    <source>
        <dbReference type="Proteomes" id="UP000313066"/>
    </source>
</evidence>
<evidence type="ECO:0000259" key="5">
    <source>
        <dbReference type="PROSITE" id="PS50977"/>
    </source>
</evidence>
<evidence type="ECO:0000313" key="6">
    <source>
        <dbReference type="EMBL" id="KAB8187443.1"/>
    </source>
</evidence>
<dbReference type="EMBL" id="VDMA02000002">
    <property type="protein sequence ID" value="KAB8187443.1"/>
    <property type="molecule type" value="Genomic_DNA"/>
</dbReference>
<dbReference type="InterPro" id="IPR050109">
    <property type="entry name" value="HTH-type_TetR-like_transc_reg"/>
</dbReference>
<keyword evidence="2 4" id="KW-0238">DNA-binding</keyword>
<gene>
    <name evidence="6" type="ORF">FH610_004505</name>
</gene>
<dbReference type="Proteomes" id="UP000313066">
    <property type="component" value="Unassembled WGS sequence"/>
</dbReference>
<feature type="DNA-binding region" description="H-T-H motif" evidence="4">
    <location>
        <begin position="35"/>
        <end position="54"/>
    </location>
</feature>
<sequence>MDGSRRRRRRGAELQTVLLEAAWQELRAVGYHELTYDAVAARAQTSRTVLYRRWPHRRDLVLAAMRQQVPAPPPIPDTGSLRTDLLTLLRLVSSRMIELAPVLQVIGDGRADDSDLTDYLRERLSQAGTREMDALLQRAVVRGEINHARTPARVAVAPITLVAVETLVHHRPLPETALAEIVDQIVLPLLASHDRDDT</sequence>
<name>A0A5N6C4Y0_9ACTN</name>
<accession>A0A5N6C4Y0</accession>
<dbReference type="GO" id="GO:0000976">
    <property type="term" value="F:transcription cis-regulatory region binding"/>
    <property type="evidence" value="ECO:0007669"/>
    <property type="project" value="TreeGrafter"/>
</dbReference>
<dbReference type="Pfam" id="PF00440">
    <property type="entry name" value="TetR_N"/>
    <property type="match status" value="1"/>
</dbReference>
<evidence type="ECO:0000256" key="3">
    <source>
        <dbReference type="ARBA" id="ARBA00023163"/>
    </source>
</evidence>
<proteinExistence type="predicted"/>
<dbReference type="InterPro" id="IPR001647">
    <property type="entry name" value="HTH_TetR"/>
</dbReference>
<dbReference type="InterPro" id="IPR009057">
    <property type="entry name" value="Homeodomain-like_sf"/>
</dbReference>
<dbReference type="AlphaFoldDB" id="A0A5N6C4Y0"/>
<dbReference type="PANTHER" id="PTHR30055:SF148">
    <property type="entry name" value="TETR-FAMILY TRANSCRIPTIONAL REGULATOR"/>
    <property type="match status" value="1"/>
</dbReference>
<keyword evidence="3" id="KW-0804">Transcription</keyword>
<organism evidence="6 7">
    <name type="scientific">Microbispora catharanthi</name>
    <dbReference type="NCBI Taxonomy" id="1712871"/>
    <lineage>
        <taxon>Bacteria</taxon>
        <taxon>Bacillati</taxon>
        <taxon>Actinomycetota</taxon>
        <taxon>Actinomycetes</taxon>
        <taxon>Streptosporangiales</taxon>
        <taxon>Streptosporangiaceae</taxon>
        <taxon>Microbispora</taxon>
    </lineage>
</organism>
<dbReference type="InterPro" id="IPR011075">
    <property type="entry name" value="TetR_C"/>
</dbReference>
<comment type="caution">
    <text evidence="6">The sequence shown here is derived from an EMBL/GenBank/DDBJ whole genome shotgun (WGS) entry which is preliminary data.</text>
</comment>
<dbReference type="PANTHER" id="PTHR30055">
    <property type="entry name" value="HTH-TYPE TRANSCRIPTIONAL REGULATOR RUTR"/>
    <property type="match status" value="1"/>
</dbReference>
<dbReference type="GO" id="GO:0003700">
    <property type="term" value="F:DNA-binding transcription factor activity"/>
    <property type="evidence" value="ECO:0007669"/>
    <property type="project" value="TreeGrafter"/>
</dbReference>
<dbReference type="PROSITE" id="PS50977">
    <property type="entry name" value="HTH_TETR_2"/>
    <property type="match status" value="1"/>
</dbReference>
<dbReference type="InterPro" id="IPR036271">
    <property type="entry name" value="Tet_transcr_reg_TetR-rel_C_sf"/>
</dbReference>
<dbReference type="SUPFAM" id="SSF48498">
    <property type="entry name" value="Tetracyclin repressor-like, C-terminal domain"/>
    <property type="match status" value="1"/>
</dbReference>
<reference evidence="6 7" key="1">
    <citation type="submission" date="2019-10" db="EMBL/GenBank/DDBJ databases">
        <title>Nonomuraea sp. nov., isolated from Phyllanthus amarus.</title>
        <authorList>
            <person name="Klykleung N."/>
            <person name="Tanasupawat S."/>
        </authorList>
    </citation>
    <scope>NUCLEOTIDE SEQUENCE [LARGE SCALE GENOMIC DNA]</scope>
    <source>
        <strain evidence="6 7">CR1-09</strain>
    </source>
</reference>
<dbReference type="SUPFAM" id="SSF46689">
    <property type="entry name" value="Homeodomain-like"/>
    <property type="match status" value="1"/>
</dbReference>
<evidence type="ECO:0000256" key="2">
    <source>
        <dbReference type="ARBA" id="ARBA00023125"/>
    </source>
</evidence>
<evidence type="ECO:0000256" key="1">
    <source>
        <dbReference type="ARBA" id="ARBA00023015"/>
    </source>
</evidence>
<keyword evidence="7" id="KW-1185">Reference proteome</keyword>
<evidence type="ECO:0000256" key="4">
    <source>
        <dbReference type="PROSITE-ProRule" id="PRU00335"/>
    </source>
</evidence>
<dbReference type="Gene3D" id="1.10.357.10">
    <property type="entry name" value="Tetracycline Repressor, domain 2"/>
    <property type="match status" value="1"/>
</dbReference>
<keyword evidence="1" id="KW-0805">Transcription regulation</keyword>